<feature type="compositionally biased region" description="Polar residues" evidence="16">
    <location>
        <begin position="152"/>
        <end position="162"/>
    </location>
</feature>
<feature type="region of interest" description="Disordered" evidence="16">
    <location>
        <begin position="1"/>
        <end position="39"/>
    </location>
</feature>
<keyword evidence="7" id="KW-0254">Endocytosis</keyword>
<feature type="region of interest" description="Disordered" evidence="16">
    <location>
        <begin position="143"/>
        <end position="167"/>
    </location>
</feature>
<evidence type="ECO:0000256" key="12">
    <source>
        <dbReference type="ARBA" id="ARBA00022927"/>
    </source>
</evidence>
<dbReference type="Gene3D" id="3.30.40.10">
    <property type="entry name" value="Zinc/RING finger domain, C3HC4 (zinc finger)"/>
    <property type="match status" value="1"/>
</dbReference>
<evidence type="ECO:0000259" key="17">
    <source>
        <dbReference type="PROSITE" id="PS50178"/>
    </source>
</evidence>
<feature type="domain" description="FYVE-type" evidence="17">
    <location>
        <begin position="815"/>
        <end position="873"/>
    </location>
</feature>
<comment type="subcellular location">
    <subcellularLocation>
        <location evidence="2">Cytoplasm</location>
    </subcellularLocation>
    <subcellularLocation>
        <location evidence="1">Early endosome</location>
    </subcellularLocation>
</comment>
<evidence type="ECO:0000313" key="19">
    <source>
        <dbReference type="Proteomes" id="UP001209878"/>
    </source>
</evidence>
<evidence type="ECO:0000256" key="3">
    <source>
        <dbReference type="ARBA" id="ARBA00006603"/>
    </source>
</evidence>
<dbReference type="InterPro" id="IPR017455">
    <property type="entry name" value="Znf_FYVE-rel"/>
</dbReference>
<feature type="coiled-coil region" evidence="15">
    <location>
        <begin position="645"/>
        <end position="690"/>
    </location>
</feature>
<dbReference type="PROSITE" id="PS50178">
    <property type="entry name" value="ZF_FYVE"/>
    <property type="match status" value="1"/>
</dbReference>
<dbReference type="GO" id="GO:0008270">
    <property type="term" value="F:zinc ion binding"/>
    <property type="evidence" value="ECO:0007669"/>
    <property type="project" value="UniProtKB-KW"/>
</dbReference>
<keyword evidence="13 15" id="KW-0175">Coiled coil</keyword>
<dbReference type="InterPro" id="IPR013083">
    <property type="entry name" value="Znf_RING/FYVE/PHD"/>
</dbReference>
<feature type="region of interest" description="Disordered" evidence="16">
    <location>
        <begin position="342"/>
        <end position="379"/>
    </location>
</feature>
<dbReference type="EMBL" id="JAODUO010000998">
    <property type="protein sequence ID" value="KAK2172041.1"/>
    <property type="molecule type" value="Genomic_DNA"/>
</dbReference>
<evidence type="ECO:0000256" key="15">
    <source>
        <dbReference type="SAM" id="Coils"/>
    </source>
</evidence>
<evidence type="ECO:0000256" key="8">
    <source>
        <dbReference type="ARBA" id="ARBA00022723"/>
    </source>
</evidence>
<comment type="similarity">
    <text evidence="3">Belongs to the rabaptin family.</text>
</comment>
<dbReference type="Pfam" id="PF09311">
    <property type="entry name" value="Rab5-bind"/>
    <property type="match status" value="1"/>
</dbReference>
<dbReference type="InterPro" id="IPR000306">
    <property type="entry name" value="Znf_FYVE"/>
</dbReference>
<dbReference type="FunFam" id="1.20.5.730:FF:000005">
    <property type="entry name" value="RABaptiN (Rab effector)"/>
    <property type="match status" value="1"/>
</dbReference>
<evidence type="ECO:0000256" key="14">
    <source>
        <dbReference type="PROSITE-ProRule" id="PRU00091"/>
    </source>
</evidence>
<dbReference type="PRINTS" id="PR01432">
    <property type="entry name" value="RABAPTIN"/>
</dbReference>
<dbReference type="Pfam" id="PF03528">
    <property type="entry name" value="Rabaptin"/>
    <property type="match status" value="3"/>
</dbReference>
<feature type="compositionally biased region" description="Low complexity" evidence="16">
    <location>
        <begin position="406"/>
        <end position="416"/>
    </location>
</feature>
<accession>A0AAD9KIY2</accession>
<feature type="region of interest" description="Disordered" evidence="16">
    <location>
        <begin position="204"/>
        <end position="228"/>
    </location>
</feature>
<dbReference type="InterPro" id="IPR015390">
    <property type="entry name" value="Rabaptin_Rab5-bd_dom"/>
</dbReference>
<keyword evidence="10 14" id="KW-0863">Zinc-finger</keyword>
<dbReference type="GO" id="GO:0005769">
    <property type="term" value="C:early endosome"/>
    <property type="evidence" value="ECO:0007669"/>
    <property type="project" value="UniProtKB-SubCell"/>
</dbReference>
<feature type="coiled-coil region" evidence="15">
    <location>
        <begin position="719"/>
        <end position="785"/>
    </location>
</feature>
<proteinExistence type="inferred from homology"/>
<feature type="compositionally biased region" description="Basic and acidic residues" evidence="16">
    <location>
        <begin position="18"/>
        <end position="39"/>
    </location>
</feature>
<feature type="compositionally biased region" description="Basic and acidic residues" evidence="16">
    <location>
        <begin position="342"/>
        <end position="356"/>
    </location>
</feature>
<keyword evidence="9" id="KW-0967">Endosome</keyword>
<dbReference type="GO" id="GO:0015031">
    <property type="term" value="P:protein transport"/>
    <property type="evidence" value="ECO:0007669"/>
    <property type="project" value="UniProtKB-KW"/>
</dbReference>
<evidence type="ECO:0000256" key="1">
    <source>
        <dbReference type="ARBA" id="ARBA00004412"/>
    </source>
</evidence>
<name>A0AAD9KIY2_RIDPI</name>
<feature type="coiled-coil region" evidence="15">
    <location>
        <begin position="89"/>
        <end position="130"/>
    </location>
</feature>
<dbReference type="GO" id="GO:0008083">
    <property type="term" value="F:growth factor activity"/>
    <property type="evidence" value="ECO:0007669"/>
    <property type="project" value="InterPro"/>
</dbReference>
<dbReference type="PANTHER" id="PTHR31179">
    <property type="entry name" value="RAB GTPASE-BINDING EFFECTOR PROTEIN"/>
    <property type="match status" value="1"/>
</dbReference>
<dbReference type="PANTHER" id="PTHR31179:SF7">
    <property type="entry name" value="FYVE-TYPE DOMAIN-CONTAINING PROTEIN"/>
    <property type="match status" value="1"/>
</dbReference>
<feature type="region of interest" description="Disordered" evidence="16">
    <location>
        <begin position="395"/>
        <end position="436"/>
    </location>
</feature>
<keyword evidence="6" id="KW-0597">Phosphoprotein</keyword>
<keyword evidence="19" id="KW-1185">Reference proteome</keyword>
<protein>
    <recommendedName>
        <fullName evidence="17">FYVE-type domain-containing protein</fullName>
    </recommendedName>
</protein>
<evidence type="ECO:0000256" key="9">
    <source>
        <dbReference type="ARBA" id="ARBA00022753"/>
    </source>
</evidence>
<dbReference type="GO" id="GO:0005096">
    <property type="term" value="F:GTPase activator activity"/>
    <property type="evidence" value="ECO:0007669"/>
    <property type="project" value="InterPro"/>
</dbReference>
<keyword evidence="12" id="KW-0653">Protein transport</keyword>
<dbReference type="SUPFAM" id="SSF57903">
    <property type="entry name" value="FYVE/PHD zinc finger"/>
    <property type="match status" value="1"/>
</dbReference>
<evidence type="ECO:0000256" key="4">
    <source>
        <dbReference type="ARBA" id="ARBA00022448"/>
    </source>
</evidence>
<dbReference type="Proteomes" id="UP001209878">
    <property type="component" value="Unassembled WGS sequence"/>
</dbReference>
<evidence type="ECO:0000313" key="18">
    <source>
        <dbReference type="EMBL" id="KAK2172041.1"/>
    </source>
</evidence>
<evidence type="ECO:0000256" key="6">
    <source>
        <dbReference type="ARBA" id="ARBA00022553"/>
    </source>
</evidence>
<comment type="caution">
    <text evidence="18">The sequence shown here is derived from an EMBL/GenBank/DDBJ whole genome shotgun (WGS) entry which is preliminary data.</text>
</comment>
<dbReference type="AlphaFoldDB" id="A0AAD9KIY2"/>
<evidence type="ECO:0000256" key="13">
    <source>
        <dbReference type="ARBA" id="ARBA00023054"/>
    </source>
</evidence>
<evidence type="ECO:0000256" key="7">
    <source>
        <dbReference type="ARBA" id="ARBA00022583"/>
    </source>
</evidence>
<dbReference type="GO" id="GO:0006897">
    <property type="term" value="P:endocytosis"/>
    <property type="evidence" value="ECO:0007669"/>
    <property type="project" value="UniProtKB-KW"/>
</dbReference>
<dbReference type="CDD" id="cd15739">
    <property type="entry name" value="FYVE_RABE_unchar"/>
    <property type="match status" value="1"/>
</dbReference>
<organism evidence="18 19">
    <name type="scientific">Ridgeia piscesae</name>
    <name type="common">Tubeworm</name>
    <dbReference type="NCBI Taxonomy" id="27915"/>
    <lineage>
        <taxon>Eukaryota</taxon>
        <taxon>Metazoa</taxon>
        <taxon>Spiralia</taxon>
        <taxon>Lophotrochozoa</taxon>
        <taxon>Annelida</taxon>
        <taxon>Polychaeta</taxon>
        <taxon>Sedentaria</taxon>
        <taxon>Canalipalpata</taxon>
        <taxon>Sabellida</taxon>
        <taxon>Siboglinidae</taxon>
        <taxon>Ridgeia</taxon>
    </lineage>
</organism>
<evidence type="ECO:0000256" key="5">
    <source>
        <dbReference type="ARBA" id="ARBA00022490"/>
    </source>
</evidence>
<sequence length="890" mass="101130">MEADEFGPMTSAGEDEDERGKESSVPQEKSKEELVKSNEELREQLRQLREEMENMKTAVSFSEVAKQEEIQEVEKKCELDVLSLRRIMKDALESASDKLHKEKMQWQQEQEKLQQEVAELRSRLAQGERDGFLSSVARSLQKKVGGTAAPPLSSTASGTTEAENLEDSMRKAQADAEILKSVVMPLEQEIQCLRNKLKNANLQGKEERANVGEGTEEGGESETKDTLSVNSSLLDISELDEKMKELNQHLETEKSSRTDLEMYVAVLNTQKSVLQEEVDKLRSELQQVCHLLERERRELTDLKQTWQMANDQFLEAQRLMIADLRCMESVLTAEQQRQVEDLKRKAAEAETRERQQADSLTPVALQDGQPAASSADDCKRERKLLQASLTSDELIKFDEEGDDPSLTRSHSSQSLSAKDHTEGETKSLLSETGSVDSADRFSGIPCLSEVMHKAITDPTPEAEASKMLVATVNSWKEPASLAGRRLVSEKEWDLLQKELKAAREKLGRSCDMCSNYESQLQALQENEKKAWSQVRTLERQLQAERQARTAQHSYVEQLETALHDTAEDARKQIVTLASKVADAETYTHETKHRFLQSQTELQQQLLTRLQEENDTLVGKHSVHSQLMQEESIDLPNKIEDMQLLLLKYREDIITAKIAKEQMEENLRSEMLFLRDQMLAEQQEKARLEETFTQEISALQEALAVQQSVKSELDRQSTLHNEAENRVREADLSLKAMQAKSKQLIEDLQGKLEQQATAKRKLEAETQQLKLKLQSLQADYDNSEAVQQDFVKLSQSLQIQLEKIRGSEHEVRWQHEEDVDDCTKCDMAFSTFSRKHHCRHCGKIFCSDCLTKTVNSGPNLRPARVCDVCHTILVQEATPFFSTQGGLHTAT</sequence>
<dbReference type="InterPro" id="IPR011011">
    <property type="entry name" value="Znf_FYVE_PHD"/>
</dbReference>
<keyword evidence="4" id="KW-0813">Transport</keyword>
<dbReference type="SMART" id="SM00064">
    <property type="entry name" value="FYVE"/>
    <property type="match status" value="1"/>
</dbReference>
<evidence type="ECO:0000256" key="10">
    <source>
        <dbReference type="ARBA" id="ARBA00022771"/>
    </source>
</evidence>
<evidence type="ECO:0000256" key="11">
    <source>
        <dbReference type="ARBA" id="ARBA00022833"/>
    </source>
</evidence>
<dbReference type="Pfam" id="PF01363">
    <property type="entry name" value="FYVE"/>
    <property type="match status" value="1"/>
</dbReference>
<keyword evidence="8" id="KW-0479">Metal-binding</keyword>
<keyword evidence="5" id="KW-0963">Cytoplasm</keyword>
<dbReference type="InterPro" id="IPR018514">
    <property type="entry name" value="Rabaptin_CC"/>
</dbReference>
<keyword evidence="11" id="KW-0862">Zinc</keyword>
<gene>
    <name evidence="18" type="ORF">NP493_998g00053</name>
</gene>
<dbReference type="InterPro" id="IPR003914">
    <property type="entry name" value="Rabaptin"/>
</dbReference>
<evidence type="ECO:0000256" key="16">
    <source>
        <dbReference type="SAM" id="MobiDB-lite"/>
    </source>
</evidence>
<dbReference type="Gene3D" id="1.20.5.730">
    <property type="entry name" value="Single helix bin"/>
    <property type="match status" value="1"/>
</dbReference>
<evidence type="ECO:0000256" key="2">
    <source>
        <dbReference type="ARBA" id="ARBA00004496"/>
    </source>
</evidence>
<reference evidence="18" key="1">
    <citation type="journal article" date="2023" name="Mol. Biol. Evol.">
        <title>Third-Generation Sequencing Reveals the Adaptive Role of the Epigenome in Three Deep-Sea Polychaetes.</title>
        <authorList>
            <person name="Perez M."/>
            <person name="Aroh O."/>
            <person name="Sun Y."/>
            <person name="Lan Y."/>
            <person name="Juniper S.K."/>
            <person name="Young C.R."/>
            <person name="Angers B."/>
            <person name="Qian P.Y."/>
        </authorList>
    </citation>
    <scope>NUCLEOTIDE SEQUENCE</scope>
    <source>
        <strain evidence="18">R07B-5</strain>
    </source>
</reference>